<evidence type="ECO:0000313" key="3">
    <source>
        <dbReference type="Proteomes" id="UP000006671"/>
    </source>
</evidence>
<feature type="region of interest" description="Disordered" evidence="1">
    <location>
        <begin position="179"/>
        <end position="257"/>
    </location>
</feature>
<dbReference type="Proteomes" id="UP000006671">
    <property type="component" value="Unassembled WGS sequence"/>
</dbReference>
<feature type="compositionally biased region" description="Low complexity" evidence="1">
    <location>
        <begin position="227"/>
        <end position="247"/>
    </location>
</feature>
<dbReference type="VEuPathDB" id="AmoebaDB:NAEGRDRAFT_47954"/>
<evidence type="ECO:0000313" key="2">
    <source>
        <dbReference type="EMBL" id="EFC46420.1"/>
    </source>
</evidence>
<proteinExistence type="predicted"/>
<dbReference type="InParanoid" id="D2VAF6"/>
<reference evidence="2 3" key="1">
    <citation type="journal article" date="2010" name="Cell">
        <title>The genome of Naegleria gruberi illuminates early eukaryotic versatility.</title>
        <authorList>
            <person name="Fritz-Laylin L.K."/>
            <person name="Prochnik S.E."/>
            <person name="Ginger M.L."/>
            <person name="Dacks J.B."/>
            <person name="Carpenter M.L."/>
            <person name="Field M.C."/>
            <person name="Kuo A."/>
            <person name="Paredez A."/>
            <person name="Chapman J."/>
            <person name="Pham J."/>
            <person name="Shu S."/>
            <person name="Neupane R."/>
            <person name="Cipriano M."/>
            <person name="Mancuso J."/>
            <person name="Tu H."/>
            <person name="Salamov A."/>
            <person name="Lindquist E."/>
            <person name="Shapiro H."/>
            <person name="Lucas S."/>
            <person name="Grigoriev I.V."/>
            <person name="Cande W.Z."/>
            <person name="Fulton C."/>
            <person name="Rokhsar D.S."/>
            <person name="Dawson S.C."/>
        </authorList>
    </citation>
    <scope>NUCLEOTIDE SEQUENCE [LARGE SCALE GENOMIC DNA]</scope>
    <source>
        <strain evidence="2 3">NEG-M</strain>
    </source>
</reference>
<dbReference type="RefSeq" id="XP_002679164.1">
    <property type="nucleotide sequence ID" value="XM_002679118.1"/>
</dbReference>
<dbReference type="AlphaFoldDB" id="D2VAF6"/>
<gene>
    <name evidence="2" type="ORF">NAEGRDRAFT_47954</name>
</gene>
<feature type="compositionally biased region" description="Polar residues" evidence="1">
    <location>
        <begin position="20"/>
        <end position="42"/>
    </location>
</feature>
<protein>
    <submittedName>
        <fullName evidence="2">Predicted protein</fullName>
    </submittedName>
</protein>
<organism evidence="3">
    <name type="scientific">Naegleria gruberi</name>
    <name type="common">Amoeba</name>
    <dbReference type="NCBI Taxonomy" id="5762"/>
    <lineage>
        <taxon>Eukaryota</taxon>
        <taxon>Discoba</taxon>
        <taxon>Heterolobosea</taxon>
        <taxon>Tetramitia</taxon>
        <taxon>Eutetramitia</taxon>
        <taxon>Vahlkampfiidae</taxon>
        <taxon>Naegleria</taxon>
    </lineage>
</organism>
<keyword evidence="3" id="KW-1185">Reference proteome</keyword>
<sequence>MLNLMMSKNNLSNNNLSNNGFYSTSENHSLQNSPTTTNTSQPVTVDKSVWDMYQLLMQSATSQSSANTCQQNESTSTTTLDQILLAATSKLSPPPHTQQNSTSVSPILVVINNNSHNTSLNHPNPMINLVNTCITPSKSHNMSGNNSSPSHFDNQHQFNMSSADNQIFNFHQQHVTTNNQTNLNDSLTPSPPLQKLSSTPPLHARGIQKSHKMAKLTQHVSSTCLHSSPTTSSELASSSSSSTPLTPQQQFNSSLSTGNVVIKSEGKFSRPLLKNETVLCEKPKFKQNYFVFEKKKEKAQISFHNISVNEIISGEIQSGSGNSPKLNNQKKNKKVSNNGMGNKQMKQQFGVFAQQPIQVFQQHIPSQSMQSLDSSSASNQSSPMLTIPQMQLTQHVPQQFIQSNIRMTHSPNTSNSSNNSNGQLDQQPMTITHQLLTQQAIIPSVTTQTASTTRSSPPIENNSNVLNILLSNVNNNQQFVGNKYLELSCLNNNEYTPISSFSNTNNSMMNCSHQDTNINPVDNLLASLSPVVESLFPQHLQQQQSITTNNEAAANNNASFMNAEVLPSSSFLPLEDFIVEEDLSNFVFDNSSAVATTATMASASTSVPLQELSQEQWSDLLEQYIAMMNKNNNNN</sequence>
<evidence type="ECO:0000256" key="1">
    <source>
        <dbReference type="SAM" id="MobiDB-lite"/>
    </source>
</evidence>
<dbReference type="OrthoDB" id="10631947at2759"/>
<feature type="compositionally biased region" description="Polar residues" evidence="1">
    <location>
        <begin position="179"/>
        <end position="188"/>
    </location>
</feature>
<dbReference type="EMBL" id="GG738859">
    <property type="protein sequence ID" value="EFC46420.1"/>
    <property type="molecule type" value="Genomic_DNA"/>
</dbReference>
<feature type="compositionally biased region" description="Polar residues" evidence="1">
    <location>
        <begin position="248"/>
        <end position="257"/>
    </location>
</feature>
<dbReference type="KEGG" id="ngr:NAEGRDRAFT_47954"/>
<dbReference type="GeneID" id="8859537"/>
<feature type="region of interest" description="Disordered" evidence="1">
    <location>
        <begin position="316"/>
        <end position="342"/>
    </location>
</feature>
<accession>D2VAF6</accession>
<name>D2VAF6_NAEGR</name>
<feature type="region of interest" description="Disordered" evidence="1">
    <location>
        <begin position="1"/>
        <end position="42"/>
    </location>
</feature>
<feature type="compositionally biased region" description="Low complexity" evidence="1">
    <location>
        <begin position="1"/>
        <end position="19"/>
    </location>
</feature>